<dbReference type="RefSeq" id="WP_012543657.1">
    <property type="nucleotide sequence ID" value="NC_011295.1"/>
</dbReference>
<evidence type="ECO:0000256" key="10">
    <source>
        <dbReference type="HAMAP-Rule" id="MF_00164"/>
    </source>
</evidence>
<comment type="subcellular location">
    <subcellularLocation>
        <location evidence="2 10">Cytoplasm</location>
    </subcellularLocation>
</comment>
<evidence type="ECO:0000313" key="14">
    <source>
        <dbReference type="Proteomes" id="UP000001732"/>
    </source>
</evidence>
<evidence type="ECO:0000256" key="1">
    <source>
        <dbReference type="ARBA" id="ARBA00001031"/>
    </source>
</evidence>
<dbReference type="InterPro" id="IPR017932">
    <property type="entry name" value="GATase_2_dom"/>
</dbReference>
<feature type="domain" description="SIS" evidence="12">
    <location>
        <begin position="454"/>
        <end position="596"/>
    </location>
</feature>
<feature type="initiator methionine" description="Removed" evidence="10">
    <location>
        <position position="1"/>
    </location>
</feature>
<dbReference type="Gene3D" id="3.40.50.10490">
    <property type="entry name" value="Glucose-6-phosphate isomerase like protein, domain 1"/>
    <property type="match status" value="2"/>
</dbReference>
<feature type="active site" description="For Fru-6P isomerization activity" evidence="10">
    <location>
        <position position="601"/>
    </location>
</feature>
<keyword evidence="5 10" id="KW-0963">Cytoplasm</keyword>
<reference evidence="14" key="1">
    <citation type="submission" date="2008-08" db="EMBL/GenBank/DDBJ databases">
        <title>The complete genome sequence of Coprothermobacter proteolyticus strain ATCC 5245 / DSM 5265 / BT.</title>
        <authorList>
            <person name="Dodson R.J."/>
            <person name="Durkin A.S."/>
            <person name="Wu M."/>
            <person name="Eisen J."/>
            <person name="Sutton G."/>
        </authorList>
    </citation>
    <scope>NUCLEOTIDE SEQUENCE [LARGE SCALE GENOMIC DNA]</scope>
    <source>
        <strain evidence="14">ATCC 35245 / DSM 5265 / OCM 4 / BT</strain>
    </source>
</reference>
<dbReference type="PROSITE" id="PS51278">
    <property type="entry name" value="GATASE_TYPE_2"/>
    <property type="match status" value="1"/>
</dbReference>
<dbReference type="NCBIfam" id="TIGR01135">
    <property type="entry name" value="glmS"/>
    <property type="match status" value="1"/>
</dbReference>
<dbReference type="GO" id="GO:0005975">
    <property type="term" value="P:carbohydrate metabolic process"/>
    <property type="evidence" value="ECO:0007669"/>
    <property type="project" value="UniProtKB-UniRule"/>
</dbReference>
<dbReference type="OrthoDB" id="9761808at2"/>
<evidence type="ECO:0000259" key="12">
    <source>
        <dbReference type="PROSITE" id="PS51464"/>
    </source>
</evidence>
<feature type="domain" description="Glutamine amidotransferase type-2" evidence="11">
    <location>
        <begin position="2"/>
        <end position="215"/>
    </location>
</feature>
<evidence type="ECO:0000256" key="6">
    <source>
        <dbReference type="ARBA" id="ARBA00022576"/>
    </source>
</evidence>
<gene>
    <name evidence="10 13" type="primary">glmS</name>
    <name evidence="13" type="ordered locus">COPRO5265_1083</name>
</gene>
<keyword evidence="9" id="KW-0315">Glutamine amidotransferase</keyword>
<evidence type="ECO:0000256" key="4">
    <source>
        <dbReference type="ARBA" id="ARBA00016090"/>
    </source>
</evidence>
<dbReference type="InterPro" id="IPR047084">
    <property type="entry name" value="GFAT_N"/>
</dbReference>
<dbReference type="FunFam" id="3.40.50.10490:FF:000001">
    <property type="entry name" value="Glutamine--fructose-6-phosphate aminotransferase [isomerizing]"/>
    <property type="match status" value="1"/>
</dbReference>
<proteinExistence type="inferred from homology"/>
<protein>
    <recommendedName>
        <fullName evidence="4 10">Glutamine--fructose-6-phosphate aminotransferase [isomerizing]</fullName>
        <ecNumber evidence="3 10">2.6.1.16</ecNumber>
    </recommendedName>
    <alternativeName>
        <fullName evidence="10">D-fructose-6-phosphate amidotransferase</fullName>
    </alternativeName>
    <alternativeName>
        <fullName evidence="10">GFAT</fullName>
    </alternativeName>
    <alternativeName>
        <fullName evidence="10">Glucosamine-6-phosphate synthase</fullName>
    </alternativeName>
    <alternativeName>
        <fullName evidence="10">Hexosephosphate aminotransferase</fullName>
    </alternativeName>
    <alternativeName>
        <fullName evidence="10">L-glutamine--D-fructose-6-phosphate amidotransferase</fullName>
    </alternativeName>
</protein>
<evidence type="ECO:0000256" key="2">
    <source>
        <dbReference type="ARBA" id="ARBA00004496"/>
    </source>
</evidence>
<sequence length="606" mass="67464">MCGIVGYVGQKNAYDVVIESLKKLEYRGYDSSGVALKTDEGIFIAKKKGRISELEKDFPSVPSSNMGIAHTRWATHGAPKDENAHPHTDCTGTIAVVHNGIIENYRELKAYLAERGHKFTSETDTEVVAHLLEEFYQGDLFTTLLKILPLLKGAFALAIISQKEDRILAVRQDSPLVLGLGRGENFLASDIPALLSHTREFVIMENGQIADIRAEHVELYDFEGNAIPIKITKVDWDEKQAEKGGYDHFMIKEIMEQDEAIRSTLLGRVDRGRVRLDELEALQEELKNAERIYITACGTAYHAGMVGAYLLRHVAGLDVEIEVASEFRYAKHHWRENSVGLVISQSGETADTLQALRMMKADGIPVIAVVNVVGSSVYREADASLLTQAGPEIAVASTKAYSTQLVVLYLFALYMAKLKGLLTQEEEQNILEDLWSIPEKVKQVLSNAESVRRIAQDTYKANDIFFIGRQLDYMLALEGSLKLKEISYIHSEAFPAGELKHGPLALVTADTPTLAILMQEDVLEKTLSNVSEVKARQGDVFVLGFERDRKRLEDIGRWSFFVPDTLPLLAPLVGIPVLQLFAYYNAVLRGTDVDKPRNLAKSVTVE</sequence>
<dbReference type="EMBL" id="CP001145">
    <property type="protein sequence ID" value="ACI17005.1"/>
    <property type="molecule type" value="Genomic_DNA"/>
</dbReference>
<keyword evidence="7 10" id="KW-0808">Transferase</keyword>
<comment type="catalytic activity">
    <reaction evidence="1 10">
        <text>D-fructose 6-phosphate + L-glutamine = D-glucosamine 6-phosphate + L-glutamate</text>
        <dbReference type="Rhea" id="RHEA:13237"/>
        <dbReference type="ChEBI" id="CHEBI:29985"/>
        <dbReference type="ChEBI" id="CHEBI:58359"/>
        <dbReference type="ChEBI" id="CHEBI:58725"/>
        <dbReference type="ChEBI" id="CHEBI:61527"/>
        <dbReference type="EC" id="2.6.1.16"/>
    </reaction>
</comment>
<dbReference type="KEGG" id="cpo:COPRO5265_1083"/>
<feature type="active site" description="Nucleophile; for GATase activity" evidence="10">
    <location>
        <position position="2"/>
    </location>
</feature>
<dbReference type="PROSITE" id="PS51464">
    <property type="entry name" value="SIS"/>
    <property type="match status" value="2"/>
</dbReference>
<dbReference type="FunFam" id="3.40.50.10490:FF:000002">
    <property type="entry name" value="Glutamine--fructose-6-phosphate aminotransferase [isomerizing]"/>
    <property type="match status" value="1"/>
</dbReference>
<dbReference type="InterPro" id="IPR035466">
    <property type="entry name" value="GlmS/AgaS_SIS"/>
</dbReference>
<dbReference type="Pfam" id="PF13522">
    <property type="entry name" value="GATase_6"/>
    <property type="match status" value="1"/>
</dbReference>
<dbReference type="CDD" id="cd05008">
    <property type="entry name" value="SIS_GlmS_GlmD_1"/>
    <property type="match status" value="1"/>
</dbReference>
<evidence type="ECO:0000256" key="8">
    <source>
        <dbReference type="ARBA" id="ARBA00022737"/>
    </source>
</evidence>
<dbReference type="GO" id="GO:0004360">
    <property type="term" value="F:glutamine-fructose-6-phosphate transaminase (isomerizing) activity"/>
    <property type="evidence" value="ECO:0007669"/>
    <property type="project" value="UniProtKB-UniRule"/>
</dbReference>
<evidence type="ECO:0000256" key="3">
    <source>
        <dbReference type="ARBA" id="ARBA00012916"/>
    </source>
</evidence>
<dbReference type="SUPFAM" id="SSF56235">
    <property type="entry name" value="N-terminal nucleophile aminohydrolases (Ntn hydrolases)"/>
    <property type="match status" value="1"/>
</dbReference>
<dbReference type="InterPro" id="IPR029055">
    <property type="entry name" value="Ntn_hydrolases_N"/>
</dbReference>
<evidence type="ECO:0000256" key="5">
    <source>
        <dbReference type="ARBA" id="ARBA00022490"/>
    </source>
</evidence>
<dbReference type="GO" id="GO:0097367">
    <property type="term" value="F:carbohydrate derivative binding"/>
    <property type="evidence" value="ECO:0007669"/>
    <property type="project" value="InterPro"/>
</dbReference>
<dbReference type="InterPro" id="IPR001347">
    <property type="entry name" value="SIS_dom"/>
</dbReference>
<dbReference type="STRING" id="309798.COPRO5265_1083"/>
<dbReference type="CDD" id="cd05009">
    <property type="entry name" value="SIS_GlmS_GlmD_2"/>
    <property type="match status" value="1"/>
</dbReference>
<keyword evidence="14" id="KW-1185">Reference proteome</keyword>
<dbReference type="GO" id="GO:0006487">
    <property type="term" value="P:protein N-linked glycosylation"/>
    <property type="evidence" value="ECO:0007669"/>
    <property type="project" value="TreeGrafter"/>
</dbReference>
<name>B5Y9E7_COPPD</name>
<comment type="subunit">
    <text evidence="10">Homodimer.</text>
</comment>
<dbReference type="GO" id="GO:0005829">
    <property type="term" value="C:cytosol"/>
    <property type="evidence" value="ECO:0007669"/>
    <property type="project" value="TreeGrafter"/>
</dbReference>
<dbReference type="HOGENOM" id="CLU_012520_5_2_9"/>
<dbReference type="FunFam" id="3.60.20.10:FF:000006">
    <property type="entry name" value="Glutamine--fructose-6-phosphate aminotransferase [isomerizing]"/>
    <property type="match status" value="1"/>
</dbReference>
<dbReference type="GO" id="GO:0046349">
    <property type="term" value="P:amino sugar biosynthetic process"/>
    <property type="evidence" value="ECO:0007669"/>
    <property type="project" value="UniProtKB-ARBA"/>
</dbReference>
<dbReference type="Gene3D" id="3.60.20.10">
    <property type="entry name" value="Glutamine Phosphoribosylpyrophosphate, subunit 1, domain 1"/>
    <property type="match status" value="1"/>
</dbReference>
<dbReference type="InterPro" id="IPR005855">
    <property type="entry name" value="GFAT"/>
</dbReference>
<dbReference type="SUPFAM" id="SSF53697">
    <property type="entry name" value="SIS domain"/>
    <property type="match status" value="1"/>
</dbReference>
<evidence type="ECO:0000259" key="11">
    <source>
        <dbReference type="PROSITE" id="PS51278"/>
    </source>
</evidence>
<evidence type="ECO:0000313" key="13">
    <source>
        <dbReference type="EMBL" id="ACI17005.1"/>
    </source>
</evidence>
<dbReference type="InterPro" id="IPR035490">
    <property type="entry name" value="GlmS/FrlB_SIS"/>
</dbReference>
<dbReference type="Proteomes" id="UP000001732">
    <property type="component" value="Chromosome"/>
</dbReference>
<dbReference type="EC" id="2.6.1.16" evidence="3 10"/>
<dbReference type="NCBIfam" id="NF001484">
    <property type="entry name" value="PRK00331.1"/>
    <property type="match status" value="1"/>
</dbReference>
<evidence type="ECO:0000256" key="7">
    <source>
        <dbReference type="ARBA" id="ARBA00022679"/>
    </source>
</evidence>
<dbReference type="PANTHER" id="PTHR10937">
    <property type="entry name" value="GLUCOSAMINE--FRUCTOSE-6-PHOSPHATE AMINOTRANSFERASE, ISOMERIZING"/>
    <property type="match status" value="1"/>
</dbReference>
<dbReference type="CDD" id="cd00714">
    <property type="entry name" value="GFAT"/>
    <property type="match status" value="1"/>
</dbReference>
<dbReference type="GO" id="GO:0006047">
    <property type="term" value="P:UDP-N-acetylglucosamine metabolic process"/>
    <property type="evidence" value="ECO:0007669"/>
    <property type="project" value="TreeGrafter"/>
</dbReference>
<organism evidence="13 14">
    <name type="scientific">Coprothermobacter proteolyticus (strain ATCC 35245 / DSM 5265 / OCM 4 / BT)</name>
    <dbReference type="NCBI Taxonomy" id="309798"/>
    <lineage>
        <taxon>Bacteria</taxon>
        <taxon>Pseudomonadati</taxon>
        <taxon>Coprothermobacterota</taxon>
        <taxon>Coprothermobacteria</taxon>
        <taxon>Coprothermobacterales</taxon>
        <taxon>Coprothermobacteraceae</taxon>
        <taxon>Coprothermobacter</taxon>
    </lineage>
</organism>
<evidence type="ECO:0000256" key="9">
    <source>
        <dbReference type="ARBA" id="ARBA00022962"/>
    </source>
</evidence>
<dbReference type="eggNOG" id="COG0449">
    <property type="taxonomic scope" value="Bacteria"/>
</dbReference>
<accession>B5Y9E7</accession>
<reference evidence="13 14" key="2">
    <citation type="journal article" date="2014" name="Genome Announc.">
        <title>Complete Genome Sequence of Coprothermobacter proteolyticus DSM 5265.</title>
        <authorList>
            <person name="Alexiev A."/>
            <person name="Coil D.A."/>
            <person name="Badger J.H."/>
            <person name="Enticknap J."/>
            <person name="Ward N."/>
            <person name="Robb F.T."/>
            <person name="Eisen J.A."/>
        </authorList>
    </citation>
    <scope>NUCLEOTIDE SEQUENCE [LARGE SCALE GENOMIC DNA]</scope>
    <source>
        <strain evidence="14">ATCC 35245 / DSM 5265 / OCM 4 / BT</strain>
    </source>
</reference>
<feature type="domain" description="SIS" evidence="12">
    <location>
        <begin position="282"/>
        <end position="421"/>
    </location>
</feature>
<keyword evidence="8" id="KW-0677">Repeat</keyword>
<dbReference type="AlphaFoldDB" id="B5Y9E7"/>
<dbReference type="InterPro" id="IPR046348">
    <property type="entry name" value="SIS_dom_sf"/>
</dbReference>
<dbReference type="HAMAP" id="MF_00164">
    <property type="entry name" value="GlmS"/>
    <property type="match status" value="1"/>
</dbReference>
<dbReference type="Pfam" id="PF01380">
    <property type="entry name" value="SIS"/>
    <property type="match status" value="2"/>
</dbReference>
<keyword evidence="6 10" id="KW-0032">Aminotransferase</keyword>
<comment type="function">
    <text evidence="10">Catalyzes the first step in hexosamine metabolism, converting fructose-6P into glucosamine-6P using glutamine as a nitrogen source.</text>
</comment>
<dbReference type="PANTHER" id="PTHR10937:SF0">
    <property type="entry name" value="GLUTAMINE--FRUCTOSE-6-PHOSPHATE TRANSAMINASE (ISOMERIZING)"/>
    <property type="match status" value="1"/>
</dbReference>
<dbReference type="GO" id="GO:0006002">
    <property type="term" value="P:fructose 6-phosphate metabolic process"/>
    <property type="evidence" value="ECO:0007669"/>
    <property type="project" value="TreeGrafter"/>
</dbReference>